<name>B9LA67_NAUPA</name>
<dbReference type="STRING" id="598659.NAMH_1129"/>
<keyword evidence="2" id="KW-1185">Reference proteome</keyword>
<sequence>MFEKKGEYYTNKDENFLKESDLVIFWNEKPKKLIKSYAVLGGTDEHSKVDIPRADRDLALLLARLAYVFEIYDEDLKDTDEFEDYVDILKGVRVKTQIKKHLTTLEEISGVLYLIDSSDKVSIILGDVEDEEIEAVLSFVKMLGDKVGVFTKKDISDYEIDFYE</sequence>
<accession>B9LA67</accession>
<dbReference type="EMBL" id="CP001279">
    <property type="protein sequence ID" value="ACM92246.1"/>
    <property type="molecule type" value="Genomic_DNA"/>
</dbReference>
<dbReference type="HOGENOM" id="CLU_1617245_0_0_7"/>
<dbReference type="Proteomes" id="UP000000448">
    <property type="component" value="Chromosome"/>
</dbReference>
<evidence type="ECO:0000313" key="1">
    <source>
        <dbReference type="EMBL" id="ACM92246.1"/>
    </source>
</evidence>
<dbReference type="AlphaFoldDB" id="B9LA67"/>
<protein>
    <submittedName>
        <fullName evidence="1">Uncharacterized protein</fullName>
    </submittedName>
</protein>
<dbReference type="KEGG" id="nam:NAMH_1129"/>
<proteinExistence type="predicted"/>
<evidence type="ECO:0000313" key="2">
    <source>
        <dbReference type="Proteomes" id="UP000000448"/>
    </source>
</evidence>
<gene>
    <name evidence="1" type="ordered locus">NAMH_1129</name>
</gene>
<dbReference type="RefSeq" id="WP_012663618.1">
    <property type="nucleotide sequence ID" value="NC_012115.1"/>
</dbReference>
<reference evidence="1 2" key="1">
    <citation type="journal article" date="2009" name="PLoS Genet.">
        <title>Adaptations to submarine hydrothermal environments exemplified by the genome of Nautilia profundicola.</title>
        <authorList>
            <person name="Campbell B.J."/>
            <person name="Smith J.L."/>
            <person name="Hanson T.E."/>
            <person name="Klotz M.G."/>
            <person name="Stein L.Y."/>
            <person name="Lee C.K."/>
            <person name="Wu D."/>
            <person name="Robinson J.M."/>
            <person name="Khouri H.M."/>
            <person name="Eisen J.A."/>
            <person name="Cary S.C."/>
        </authorList>
    </citation>
    <scope>NUCLEOTIDE SEQUENCE [LARGE SCALE GENOMIC DNA]</scope>
    <source>
        <strain evidence="2">ATCC BAA-1463 / DSM 18972 / AmH</strain>
    </source>
</reference>
<dbReference type="OrthoDB" id="5372984at2"/>
<organism evidence="1 2">
    <name type="scientific">Nautilia profundicola (strain ATCC BAA-1463 / DSM 18972 / AmH)</name>
    <dbReference type="NCBI Taxonomy" id="598659"/>
    <lineage>
        <taxon>Bacteria</taxon>
        <taxon>Pseudomonadati</taxon>
        <taxon>Campylobacterota</taxon>
        <taxon>Epsilonproteobacteria</taxon>
        <taxon>Nautiliales</taxon>
        <taxon>Nautiliaceae</taxon>
        <taxon>Nautilia</taxon>
    </lineage>
</organism>